<dbReference type="AlphaFoldDB" id="A0A4U5MDQ7"/>
<dbReference type="GO" id="GO:0019678">
    <property type="term" value="P:propionate metabolic process, methylmalonyl pathway"/>
    <property type="evidence" value="ECO:0007669"/>
    <property type="project" value="TreeGrafter"/>
</dbReference>
<evidence type="ECO:0000256" key="1">
    <source>
        <dbReference type="SAM" id="MobiDB-lite"/>
    </source>
</evidence>
<feature type="region of interest" description="Disordered" evidence="1">
    <location>
        <begin position="80"/>
        <end position="112"/>
    </location>
</feature>
<proteinExistence type="predicted"/>
<organism evidence="2 3">
    <name type="scientific">Steinernema carpocapsae</name>
    <name type="common">Entomopathogenic nematode</name>
    <dbReference type="NCBI Taxonomy" id="34508"/>
    <lineage>
        <taxon>Eukaryota</taxon>
        <taxon>Metazoa</taxon>
        <taxon>Ecdysozoa</taxon>
        <taxon>Nematoda</taxon>
        <taxon>Chromadorea</taxon>
        <taxon>Rhabditida</taxon>
        <taxon>Tylenchina</taxon>
        <taxon>Panagrolaimomorpha</taxon>
        <taxon>Strongyloidoidea</taxon>
        <taxon>Steinernematidae</taxon>
        <taxon>Steinernema</taxon>
    </lineage>
</organism>
<dbReference type="GO" id="GO:0031419">
    <property type="term" value="F:cobalamin binding"/>
    <property type="evidence" value="ECO:0007669"/>
    <property type="project" value="InterPro"/>
</dbReference>
<sequence>MLTRCGGKLIASHRLLQTVRCASGSGVFDRLPINEKWAATAKKAMKGKDPNDLIWHTPEGIDLKPLYTREDRKCDLERDIELPGEYPTREDLTRPCTPRGPGPFASTPVSQL</sequence>
<keyword evidence="3" id="KW-1185">Reference proteome</keyword>
<dbReference type="Gene3D" id="3.20.20.240">
    <property type="entry name" value="Methylmalonyl-CoA mutase"/>
    <property type="match status" value="1"/>
</dbReference>
<dbReference type="GO" id="GO:0004494">
    <property type="term" value="F:methylmalonyl-CoA mutase activity"/>
    <property type="evidence" value="ECO:0007669"/>
    <property type="project" value="TreeGrafter"/>
</dbReference>
<protein>
    <submittedName>
        <fullName evidence="2">Uncharacterized protein</fullName>
    </submittedName>
</protein>
<dbReference type="SUPFAM" id="SSF51703">
    <property type="entry name" value="Cobalamin (vitamin B12)-dependent enzymes"/>
    <property type="match status" value="1"/>
</dbReference>
<dbReference type="EMBL" id="AZBU02000008">
    <property type="protein sequence ID" value="TKR67202.1"/>
    <property type="molecule type" value="Genomic_DNA"/>
</dbReference>
<dbReference type="STRING" id="34508.A0A4U5MDQ7"/>
<dbReference type="Proteomes" id="UP000298663">
    <property type="component" value="Unassembled WGS sequence"/>
</dbReference>
<evidence type="ECO:0000313" key="2">
    <source>
        <dbReference type="EMBL" id="TKR67202.1"/>
    </source>
</evidence>
<name>A0A4U5MDQ7_STECR</name>
<accession>A0A4U5MDQ7</accession>
<feature type="compositionally biased region" description="Basic and acidic residues" evidence="1">
    <location>
        <begin position="80"/>
        <end position="93"/>
    </location>
</feature>
<comment type="caution">
    <text evidence="2">The sequence shown here is derived from an EMBL/GenBank/DDBJ whole genome shotgun (WGS) entry which is preliminary data.</text>
</comment>
<evidence type="ECO:0000313" key="3">
    <source>
        <dbReference type="Proteomes" id="UP000298663"/>
    </source>
</evidence>
<dbReference type="GO" id="GO:0005739">
    <property type="term" value="C:mitochondrion"/>
    <property type="evidence" value="ECO:0007669"/>
    <property type="project" value="TreeGrafter"/>
</dbReference>
<dbReference type="PANTHER" id="PTHR48101:SF4">
    <property type="entry name" value="METHYLMALONYL-COA MUTASE, MITOCHONDRIAL"/>
    <property type="match status" value="1"/>
</dbReference>
<reference evidence="2 3" key="1">
    <citation type="journal article" date="2015" name="Genome Biol.">
        <title>Comparative genomics of Steinernema reveals deeply conserved gene regulatory networks.</title>
        <authorList>
            <person name="Dillman A.R."/>
            <person name="Macchietto M."/>
            <person name="Porter C.F."/>
            <person name="Rogers A."/>
            <person name="Williams B."/>
            <person name="Antoshechkin I."/>
            <person name="Lee M.M."/>
            <person name="Goodwin Z."/>
            <person name="Lu X."/>
            <person name="Lewis E.E."/>
            <person name="Goodrich-Blair H."/>
            <person name="Stock S.P."/>
            <person name="Adams B.J."/>
            <person name="Sternberg P.W."/>
            <person name="Mortazavi A."/>
        </authorList>
    </citation>
    <scope>NUCLEOTIDE SEQUENCE [LARGE SCALE GENOMIC DNA]</scope>
    <source>
        <strain evidence="2 3">ALL</strain>
    </source>
</reference>
<gene>
    <name evidence="2" type="ORF">L596_023388</name>
</gene>
<dbReference type="InterPro" id="IPR016176">
    <property type="entry name" value="Cbl-dep_enz_cat"/>
</dbReference>
<dbReference type="OrthoDB" id="5868842at2759"/>
<reference evidence="2 3" key="2">
    <citation type="journal article" date="2019" name="G3 (Bethesda)">
        <title>Hybrid Assembly of the Genome of the Entomopathogenic Nematode Steinernema carpocapsae Identifies the X-Chromosome.</title>
        <authorList>
            <person name="Serra L."/>
            <person name="Macchietto M."/>
            <person name="Macias-Munoz A."/>
            <person name="McGill C.J."/>
            <person name="Rodriguez I.M."/>
            <person name="Rodriguez B."/>
            <person name="Murad R."/>
            <person name="Mortazavi A."/>
        </authorList>
    </citation>
    <scope>NUCLEOTIDE SEQUENCE [LARGE SCALE GENOMIC DNA]</scope>
    <source>
        <strain evidence="2 3">ALL</strain>
    </source>
</reference>
<dbReference type="PANTHER" id="PTHR48101">
    <property type="entry name" value="METHYLMALONYL-COA MUTASE, MITOCHONDRIAL-RELATED"/>
    <property type="match status" value="1"/>
</dbReference>